<organism evidence="1 2">
    <name type="scientific">Streptomyces ehimensis</name>
    <dbReference type="NCBI Taxonomy" id="68195"/>
    <lineage>
        <taxon>Bacteria</taxon>
        <taxon>Bacillati</taxon>
        <taxon>Actinomycetota</taxon>
        <taxon>Actinomycetes</taxon>
        <taxon>Kitasatosporales</taxon>
        <taxon>Streptomycetaceae</taxon>
        <taxon>Streptomyces</taxon>
    </lineage>
</organism>
<sequence length="62" mass="6941">MTKSEADLLTLLGELDFPEWLKWPRSYNRTQTAALFGELAAQPEGAFTACCTVERDTQDSSE</sequence>
<proteinExistence type="predicted"/>
<dbReference type="RefSeq" id="WP_417923586.1">
    <property type="nucleotide sequence ID" value="NZ_JBHSFS010000013.1"/>
</dbReference>
<comment type="caution">
    <text evidence="1">The sequence shown here is derived from an EMBL/GenBank/DDBJ whole genome shotgun (WGS) entry which is preliminary data.</text>
</comment>
<gene>
    <name evidence="1" type="ORF">ACFPEN_26245</name>
</gene>
<accession>A0ABV9BQU8</accession>
<protein>
    <submittedName>
        <fullName evidence="1">Uncharacterized protein</fullName>
    </submittedName>
</protein>
<name>A0ABV9BQU8_9ACTN</name>
<keyword evidence="2" id="KW-1185">Reference proteome</keyword>
<dbReference type="Proteomes" id="UP001595990">
    <property type="component" value="Unassembled WGS sequence"/>
</dbReference>
<evidence type="ECO:0000313" key="2">
    <source>
        <dbReference type="Proteomes" id="UP001595990"/>
    </source>
</evidence>
<reference evidence="2" key="1">
    <citation type="journal article" date="2019" name="Int. J. Syst. Evol. Microbiol.">
        <title>The Global Catalogue of Microorganisms (GCM) 10K type strain sequencing project: providing services to taxonomists for standard genome sequencing and annotation.</title>
        <authorList>
            <consortium name="The Broad Institute Genomics Platform"/>
            <consortium name="The Broad Institute Genome Sequencing Center for Infectious Disease"/>
            <person name="Wu L."/>
            <person name="Ma J."/>
        </authorList>
    </citation>
    <scope>NUCLEOTIDE SEQUENCE [LARGE SCALE GENOMIC DNA]</scope>
    <source>
        <strain evidence="2">CECT 8064</strain>
    </source>
</reference>
<evidence type="ECO:0000313" key="1">
    <source>
        <dbReference type="EMBL" id="MFC4516419.1"/>
    </source>
</evidence>
<dbReference type="EMBL" id="JBHSFS010000013">
    <property type="protein sequence ID" value="MFC4516419.1"/>
    <property type="molecule type" value="Genomic_DNA"/>
</dbReference>